<evidence type="ECO:0000256" key="5">
    <source>
        <dbReference type="ARBA" id="ARBA00022755"/>
    </source>
</evidence>
<dbReference type="NCBIfam" id="NF002223">
    <property type="entry name" value="PRK01117.1"/>
    <property type="match status" value="1"/>
</dbReference>
<feature type="binding site" evidence="8">
    <location>
        <position position="22"/>
    </location>
    <ligand>
        <name>Mg(2+)</name>
        <dbReference type="ChEBI" id="CHEBI:18420"/>
    </ligand>
</feature>
<dbReference type="InterPro" id="IPR042109">
    <property type="entry name" value="Adenylosuccinate_synth_dom1"/>
</dbReference>
<comment type="cofactor">
    <cofactor evidence="8">
        <name>Mg(2+)</name>
        <dbReference type="ChEBI" id="CHEBI:18420"/>
    </cofactor>
    <text evidence="8">Binds 1 Mg(2+) ion per subunit.</text>
</comment>
<dbReference type="InterPro" id="IPR001114">
    <property type="entry name" value="Adenylosuccinate_synthetase"/>
</dbReference>
<evidence type="ECO:0000313" key="9">
    <source>
        <dbReference type="EMBL" id="OGE11070.1"/>
    </source>
</evidence>
<name>A0A1F5I448_9BACT</name>
<feature type="active site" description="Proton donor" evidence="8">
    <location>
        <position position="50"/>
    </location>
</feature>
<feature type="binding site" evidence="8">
    <location>
        <position position="153"/>
    </location>
    <ligand>
        <name>IMP</name>
        <dbReference type="ChEBI" id="CHEBI:58053"/>
        <note>ligand shared between dimeric partners</note>
    </ligand>
</feature>
<feature type="binding site" description="in other chain" evidence="8">
    <location>
        <position position="243"/>
    </location>
    <ligand>
        <name>IMP</name>
        <dbReference type="ChEBI" id="CHEBI:58053"/>
        <note>ligand shared between dimeric partners</note>
    </ligand>
</feature>
<comment type="function">
    <text evidence="8">Plays an important role in the de novo pathway of purine nucleotide biosynthesis. Catalyzes the first committed step in the biosynthesis of AMP from IMP.</text>
</comment>
<feature type="binding site" evidence="8">
    <location>
        <begin position="49"/>
        <end position="51"/>
    </location>
    <ligand>
        <name>GTP</name>
        <dbReference type="ChEBI" id="CHEBI:37565"/>
    </ligand>
</feature>
<dbReference type="GO" id="GO:0005525">
    <property type="term" value="F:GTP binding"/>
    <property type="evidence" value="ECO:0007669"/>
    <property type="project" value="UniProtKB-UniRule"/>
</dbReference>
<accession>A0A1F5I448</accession>
<reference evidence="9 10" key="1">
    <citation type="journal article" date="2016" name="Nat. Commun.">
        <title>Thousands of microbial genomes shed light on interconnected biogeochemical processes in an aquifer system.</title>
        <authorList>
            <person name="Anantharaman K."/>
            <person name="Brown C.T."/>
            <person name="Hug L.A."/>
            <person name="Sharon I."/>
            <person name="Castelle C.J."/>
            <person name="Probst A.J."/>
            <person name="Thomas B.C."/>
            <person name="Singh A."/>
            <person name="Wilkins M.J."/>
            <person name="Karaoz U."/>
            <person name="Brodie E.L."/>
            <person name="Williams K.H."/>
            <person name="Hubbard S.S."/>
            <person name="Banfield J.F."/>
        </authorList>
    </citation>
    <scope>NUCLEOTIDE SEQUENCE [LARGE SCALE GENOMIC DNA]</scope>
</reference>
<evidence type="ECO:0000256" key="2">
    <source>
        <dbReference type="ARBA" id="ARBA00022598"/>
    </source>
</evidence>
<dbReference type="Gene3D" id="1.10.300.10">
    <property type="entry name" value="Adenylosuccinate Synthetase, subunit A, domain 2"/>
    <property type="match status" value="1"/>
</dbReference>
<comment type="pathway">
    <text evidence="8">Purine metabolism; AMP biosynthesis via de novo pathway; AMP from IMP: step 1/2.</text>
</comment>
<keyword evidence="3 8" id="KW-0479">Metal-binding</keyword>
<dbReference type="InterPro" id="IPR027417">
    <property type="entry name" value="P-loop_NTPase"/>
</dbReference>
<evidence type="ECO:0000256" key="8">
    <source>
        <dbReference type="HAMAP-Rule" id="MF_00011"/>
    </source>
</evidence>
<keyword evidence="4 8" id="KW-0547">Nucleotide-binding</keyword>
<dbReference type="FunFam" id="3.90.170.10:FF:000001">
    <property type="entry name" value="Adenylosuccinate synthetase"/>
    <property type="match status" value="1"/>
</dbReference>
<dbReference type="Proteomes" id="UP000179227">
    <property type="component" value="Unassembled WGS sequence"/>
</dbReference>
<keyword evidence="6 8" id="KW-0460">Magnesium</keyword>
<dbReference type="GO" id="GO:0044208">
    <property type="term" value="P:'de novo' AMP biosynthetic process"/>
    <property type="evidence" value="ECO:0007669"/>
    <property type="project" value="UniProtKB-UniRule"/>
</dbReference>
<dbReference type="SMART" id="SM00788">
    <property type="entry name" value="Adenylsucc_synt"/>
    <property type="match status" value="1"/>
</dbReference>
<sequence>MSKETLKNWQGTIAVVGVDWGDSGKGRLVDDLSQRADIVARFNGGSNTGHTVKNQMGEFALHIMPSGIFNENATCLVGRNVAVDLESLAHEMNTLDSAGVSYKNLIIDEQASLTMPWHKLLDGLREKEREEKGAKIGTTGKGVGPTYADRTQRNGLLVKDLFLPDFRQKLKSEVEFYNEHFNLNLNQDEIFKTVSVYAQKIKKYVGQTVPILLEAQKQGKNILFEGAQGIFLDIDFGTYPFVTSSNPGVVGIWRCFDFHPKKLDQVIGITKAYMTRVGEGPMPTLIKDENSQIIIEKGKEKGTTTGRVRRPGWLDLVLIKEAVEVNSITALAITKLDILSHLKKIRVCTGYNINGRRVGYLAHDADFLQKVEPIYNEFEGWHKDITNVRNFDDLPANAGKFIRFIEQFLCIAVKFISVGPERGQVIYA</sequence>
<feature type="binding site" description="in other chain" evidence="8">
    <location>
        <position position="307"/>
    </location>
    <ligand>
        <name>IMP</name>
        <dbReference type="ChEBI" id="CHEBI:58053"/>
        <note>ligand shared between dimeric partners</note>
    </ligand>
</feature>
<dbReference type="PANTHER" id="PTHR11846:SF0">
    <property type="entry name" value="ADENYLOSUCCINATE SYNTHETASE"/>
    <property type="match status" value="1"/>
</dbReference>
<gene>
    <name evidence="8" type="primary">purA</name>
    <name evidence="9" type="ORF">A3A60_03310</name>
</gene>
<comment type="caution">
    <text evidence="9">The sequence shown here is derived from an EMBL/GenBank/DDBJ whole genome shotgun (WGS) entry which is preliminary data.</text>
</comment>
<proteinExistence type="inferred from homology"/>
<dbReference type="GO" id="GO:0005737">
    <property type="term" value="C:cytoplasm"/>
    <property type="evidence" value="ECO:0007669"/>
    <property type="project" value="UniProtKB-SubCell"/>
</dbReference>
<feature type="binding site" evidence="8">
    <location>
        <position position="49"/>
    </location>
    <ligand>
        <name>Mg(2+)</name>
        <dbReference type="ChEBI" id="CHEBI:18420"/>
    </ligand>
</feature>
<dbReference type="GO" id="GO:0046040">
    <property type="term" value="P:IMP metabolic process"/>
    <property type="evidence" value="ECO:0007669"/>
    <property type="project" value="TreeGrafter"/>
</dbReference>
<evidence type="ECO:0000256" key="7">
    <source>
        <dbReference type="ARBA" id="ARBA00023134"/>
    </source>
</evidence>
<organism evidence="9 10">
    <name type="scientific">Candidatus Curtissbacteria bacterium RIFCSPLOWO2_01_FULL_42_26</name>
    <dbReference type="NCBI Taxonomy" id="1797729"/>
    <lineage>
        <taxon>Bacteria</taxon>
        <taxon>Candidatus Curtissiibacteriota</taxon>
    </lineage>
</organism>
<dbReference type="EMBL" id="MFBS01000004">
    <property type="protein sequence ID" value="OGE11070.1"/>
    <property type="molecule type" value="Genomic_DNA"/>
</dbReference>
<protein>
    <recommendedName>
        <fullName evidence="8">Adenylosuccinate synthetase</fullName>
        <shortName evidence="8">AMPSase</shortName>
        <shortName evidence="8">AdSS</shortName>
        <ecNumber evidence="8">6.3.4.4</ecNumber>
    </recommendedName>
    <alternativeName>
        <fullName evidence="8">IMP--aspartate ligase</fullName>
    </alternativeName>
</protein>
<feature type="binding site" description="in other chain" evidence="8">
    <location>
        <position position="228"/>
    </location>
    <ligand>
        <name>IMP</name>
        <dbReference type="ChEBI" id="CHEBI:58053"/>
        <note>ligand shared between dimeric partners</note>
    </ligand>
</feature>
<dbReference type="EC" id="6.3.4.4" evidence="8"/>
<keyword evidence="5 8" id="KW-0658">Purine biosynthesis</keyword>
<dbReference type="SUPFAM" id="SSF52540">
    <property type="entry name" value="P-loop containing nucleoside triphosphate hydrolases"/>
    <property type="match status" value="1"/>
</dbReference>
<dbReference type="GO" id="GO:0004019">
    <property type="term" value="F:adenylosuccinate synthase activity"/>
    <property type="evidence" value="ECO:0007669"/>
    <property type="project" value="UniProtKB-UniRule"/>
</dbReference>
<dbReference type="STRING" id="1797729.A3A60_03310"/>
<feature type="binding site" evidence="8">
    <location>
        <position position="309"/>
    </location>
    <ligand>
        <name>GTP</name>
        <dbReference type="ChEBI" id="CHEBI:37565"/>
    </ligand>
</feature>
<comment type="subunit">
    <text evidence="1 8">Homodimer.</text>
</comment>
<dbReference type="UniPathway" id="UPA00075">
    <property type="reaction ID" value="UER00335"/>
</dbReference>
<dbReference type="Gene3D" id="3.90.170.10">
    <property type="entry name" value="Adenylosuccinate Synthetase, subunit A, domain 3"/>
    <property type="match status" value="1"/>
</dbReference>
<comment type="catalytic activity">
    <reaction evidence="8">
        <text>IMP + L-aspartate + GTP = N(6)-(1,2-dicarboxyethyl)-AMP + GDP + phosphate + 2 H(+)</text>
        <dbReference type="Rhea" id="RHEA:15753"/>
        <dbReference type="ChEBI" id="CHEBI:15378"/>
        <dbReference type="ChEBI" id="CHEBI:29991"/>
        <dbReference type="ChEBI" id="CHEBI:37565"/>
        <dbReference type="ChEBI" id="CHEBI:43474"/>
        <dbReference type="ChEBI" id="CHEBI:57567"/>
        <dbReference type="ChEBI" id="CHEBI:58053"/>
        <dbReference type="ChEBI" id="CHEBI:58189"/>
        <dbReference type="EC" id="6.3.4.4"/>
    </reaction>
</comment>
<feature type="active site" description="Proton acceptor" evidence="8">
    <location>
        <position position="22"/>
    </location>
</feature>
<comment type="similarity">
    <text evidence="8">Belongs to the adenylosuccinate synthetase family.</text>
</comment>
<evidence type="ECO:0000256" key="4">
    <source>
        <dbReference type="ARBA" id="ARBA00022741"/>
    </source>
</evidence>
<feature type="binding site" description="in other chain" evidence="8">
    <location>
        <position position="139"/>
    </location>
    <ligand>
        <name>IMP</name>
        <dbReference type="ChEBI" id="CHEBI:58053"/>
        <note>ligand shared between dimeric partners</note>
    </ligand>
</feature>
<dbReference type="InterPro" id="IPR042111">
    <property type="entry name" value="Adenylosuccinate_synth_dom3"/>
</dbReference>
<dbReference type="Pfam" id="PF00709">
    <property type="entry name" value="Adenylsucc_synt"/>
    <property type="match status" value="1"/>
</dbReference>
<comment type="subcellular location">
    <subcellularLocation>
        <location evidence="8">Cytoplasm</location>
    </subcellularLocation>
</comment>
<dbReference type="NCBIfam" id="TIGR00184">
    <property type="entry name" value="purA"/>
    <property type="match status" value="1"/>
</dbReference>
<dbReference type="Gene3D" id="3.40.440.10">
    <property type="entry name" value="Adenylosuccinate Synthetase, subunit A, domain 1"/>
    <property type="match status" value="1"/>
</dbReference>
<dbReference type="HAMAP" id="MF_00011">
    <property type="entry name" value="Adenylosucc_synth"/>
    <property type="match status" value="1"/>
</dbReference>
<keyword evidence="7 8" id="KW-0342">GTP-binding</keyword>
<feature type="binding site" evidence="8">
    <location>
        <begin position="303"/>
        <end position="309"/>
    </location>
    <ligand>
        <name>substrate</name>
    </ligand>
</feature>
<evidence type="ECO:0000256" key="3">
    <source>
        <dbReference type="ARBA" id="ARBA00022723"/>
    </source>
</evidence>
<dbReference type="AlphaFoldDB" id="A0A1F5I448"/>
<dbReference type="InterPro" id="IPR042110">
    <property type="entry name" value="Adenylosuccinate_synth_dom2"/>
</dbReference>
<evidence type="ECO:0000256" key="6">
    <source>
        <dbReference type="ARBA" id="ARBA00022842"/>
    </source>
</evidence>
<dbReference type="PANTHER" id="PTHR11846">
    <property type="entry name" value="ADENYLOSUCCINATE SYNTHETASE"/>
    <property type="match status" value="1"/>
</dbReference>
<feature type="binding site" evidence="8">
    <location>
        <begin position="335"/>
        <end position="337"/>
    </location>
    <ligand>
        <name>GTP</name>
        <dbReference type="ChEBI" id="CHEBI:37565"/>
    </ligand>
</feature>
<feature type="binding site" evidence="8">
    <location>
        <begin position="417"/>
        <end position="419"/>
    </location>
    <ligand>
        <name>GTP</name>
        <dbReference type="ChEBI" id="CHEBI:37565"/>
    </ligand>
</feature>
<keyword evidence="8" id="KW-0963">Cytoplasm</keyword>
<keyword evidence="2 8" id="KW-0436">Ligase</keyword>
<dbReference type="CDD" id="cd03108">
    <property type="entry name" value="AdSS"/>
    <property type="match status" value="1"/>
</dbReference>
<evidence type="ECO:0000313" key="10">
    <source>
        <dbReference type="Proteomes" id="UP000179227"/>
    </source>
</evidence>
<dbReference type="GO" id="GO:0000287">
    <property type="term" value="F:magnesium ion binding"/>
    <property type="evidence" value="ECO:0007669"/>
    <property type="project" value="UniProtKB-UniRule"/>
</dbReference>
<comment type="caution">
    <text evidence="8">Lacks conserved residue(s) required for the propagation of feature annotation.</text>
</comment>
<evidence type="ECO:0000256" key="1">
    <source>
        <dbReference type="ARBA" id="ARBA00011738"/>
    </source>
</evidence>